<gene>
    <name evidence="2" type="ORF">PMEA_00032272</name>
</gene>
<reference evidence="2 3" key="1">
    <citation type="submission" date="2022-05" db="EMBL/GenBank/DDBJ databases">
        <authorList>
            <consortium name="Genoscope - CEA"/>
            <person name="William W."/>
        </authorList>
    </citation>
    <scope>NUCLEOTIDE SEQUENCE [LARGE SCALE GENOMIC DNA]</scope>
</reference>
<protein>
    <recommendedName>
        <fullName evidence="1">START domain-containing protein</fullName>
    </recommendedName>
</protein>
<name>A0AAU9XZ14_9CNID</name>
<dbReference type="InterPro" id="IPR023393">
    <property type="entry name" value="START-like_dom_sf"/>
</dbReference>
<keyword evidence="3" id="KW-1185">Reference proteome</keyword>
<dbReference type="Gene3D" id="3.30.530.20">
    <property type="match status" value="1"/>
</dbReference>
<proteinExistence type="predicted"/>
<dbReference type="Pfam" id="PF01852">
    <property type="entry name" value="START"/>
    <property type="match status" value="1"/>
</dbReference>
<dbReference type="PANTHER" id="PTHR13510:SF44">
    <property type="entry name" value="RABENOSYN-5"/>
    <property type="match status" value="1"/>
</dbReference>
<dbReference type="Proteomes" id="UP001159428">
    <property type="component" value="Unassembled WGS sequence"/>
</dbReference>
<dbReference type="InterPro" id="IPR036598">
    <property type="entry name" value="GOLD_dom_sf"/>
</dbReference>
<organism evidence="2 3">
    <name type="scientific">Pocillopora meandrina</name>
    <dbReference type="NCBI Taxonomy" id="46732"/>
    <lineage>
        <taxon>Eukaryota</taxon>
        <taxon>Metazoa</taxon>
        <taxon>Cnidaria</taxon>
        <taxon>Anthozoa</taxon>
        <taxon>Hexacorallia</taxon>
        <taxon>Scleractinia</taxon>
        <taxon>Astrocoeniina</taxon>
        <taxon>Pocilloporidae</taxon>
        <taxon>Pocillopora</taxon>
    </lineage>
</organism>
<evidence type="ECO:0000313" key="2">
    <source>
        <dbReference type="EMBL" id="CAH3160174.1"/>
    </source>
</evidence>
<accession>A0AAU9XZ14</accession>
<feature type="domain" description="START" evidence="1">
    <location>
        <begin position="275"/>
        <end position="347"/>
    </location>
</feature>
<evidence type="ECO:0000313" key="3">
    <source>
        <dbReference type="Proteomes" id="UP001159428"/>
    </source>
</evidence>
<dbReference type="PANTHER" id="PTHR13510">
    <property type="entry name" value="FYVE-FINGER-CONTAINING RAB5 EFFECTOR PROTEIN RABENOSYN-5-RELATED"/>
    <property type="match status" value="1"/>
</dbReference>
<dbReference type="SUPFAM" id="SSF101576">
    <property type="entry name" value="Supernatant protein factor (SPF), C-terminal domain"/>
    <property type="match status" value="1"/>
</dbReference>
<evidence type="ECO:0000259" key="1">
    <source>
        <dbReference type="Pfam" id="PF01852"/>
    </source>
</evidence>
<dbReference type="CDD" id="cd00177">
    <property type="entry name" value="START"/>
    <property type="match status" value="1"/>
</dbReference>
<dbReference type="GO" id="GO:0008289">
    <property type="term" value="F:lipid binding"/>
    <property type="evidence" value="ECO:0007669"/>
    <property type="project" value="InterPro"/>
</dbReference>
<dbReference type="EMBL" id="CALNXJ010000074">
    <property type="protein sequence ID" value="CAH3160174.1"/>
    <property type="molecule type" value="Genomic_DNA"/>
</dbReference>
<comment type="caution">
    <text evidence="2">The sequence shown here is derived from an EMBL/GenBank/DDBJ whole genome shotgun (WGS) entry which is preliminary data.</text>
</comment>
<dbReference type="SUPFAM" id="SSF55961">
    <property type="entry name" value="Bet v1-like"/>
    <property type="match status" value="1"/>
</dbReference>
<sequence>MMKKREALKYFQALGKTFKMKEFRKYITKKEEIDFSLEEKDGHIVYVPGKNKLEEIPAGCILHMLNDQLVSSFGLNLSGTLEYFSFPEHYPLTLVFRSDHGEEGNHIKKKFTYPVPDNFFGEITPLTDKEIEHYTKLAQSWVKGLLDASTSDEGFEYVCTKNDVDVYQGTWPGSQLHLIRGVTRVKASKDEARALMISDTTEKFRRLFHMIDAHFQDGLVLHQFPDNYKAPQVPFYSIKWAVMGSPGPVWFRDVCWLEYGDIIIDETGNELGFGVGSSITRPECPTLENYKLVRAEILSTGYVFKHRVDDPGYMDIIYVIQADPKGWIPKWAVNMFAWQQALNVSRIRKIIEGTLEAKERMSHHDRHGAEVQGVLVPHGQTHTVPIKVTQTLSRISFGFCSNHYDIGCYISGLPADREWSKSKRFSSNVTPVNGQVLVTDVGEYTLVFDNSYSWFKSKQIYYWYHLSSNSVPLNHSSFVETACQ</sequence>
<dbReference type="AlphaFoldDB" id="A0AAU9XZ14"/>
<dbReference type="Gene3D" id="2.60.120.680">
    <property type="entry name" value="GOLD domain"/>
    <property type="match status" value="1"/>
</dbReference>
<dbReference type="InterPro" id="IPR002913">
    <property type="entry name" value="START_lipid-bd_dom"/>
</dbReference>
<dbReference type="InterPro" id="IPR052727">
    <property type="entry name" value="Rab4/Rab5_effector"/>
</dbReference>